<dbReference type="Proteomes" id="UP000460318">
    <property type="component" value="Unassembled WGS sequence"/>
</dbReference>
<dbReference type="PROSITE" id="PS51272">
    <property type="entry name" value="SLH"/>
    <property type="match status" value="4"/>
</dbReference>
<evidence type="ECO:0000256" key="1">
    <source>
        <dbReference type="SAM" id="SignalP"/>
    </source>
</evidence>
<accession>A0A7X3LFU1</accession>
<dbReference type="InterPro" id="IPR001119">
    <property type="entry name" value="SLH_dom"/>
</dbReference>
<protein>
    <recommendedName>
        <fullName evidence="2">SLH domain-containing protein</fullName>
    </recommendedName>
</protein>
<dbReference type="AlphaFoldDB" id="A0A7X3LFU1"/>
<feature type="domain" description="SLH" evidence="2">
    <location>
        <begin position="26"/>
        <end position="89"/>
    </location>
</feature>
<organism evidence="3 4">
    <name type="scientific">Paenibacillus dendrobii</name>
    <dbReference type="NCBI Taxonomy" id="2691084"/>
    <lineage>
        <taxon>Bacteria</taxon>
        <taxon>Bacillati</taxon>
        <taxon>Bacillota</taxon>
        <taxon>Bacilli</taxon>
        <taxon>Bacillales</taxon>
        <taxon>Paenibacillaceae</taxon>
        <taxon>Paenibacillus</taxon>
    </lineage>
</organism>
<sequence length="462" mass="50531">MKKPSKIITLSAAVALAFSLAGQDFASAAAFKDLDSVQDKDKIIALHDSGLIKGITAERFAPNKTVTQAESVQFFVNALGLNLDFIRFVKEPQASDYYKQANDSAWYAKAFIIAAVNGLDLPADLNPNEKMTREGFTHQLVHAIEIAGKLPLINPIVQKFIDQDQVNPEYSGSIQRALNYGVVGLDKNGKFQPKKEISRAEAAIEISNALHYLKTHSGQQGGESFALTAEQAVQLIQGAAGENLQIKIDPKAAVTRESFTYLLVHTLQTSGQLPMFNLVPAEIKDNDQIDILNQGSIQTALALRFVQLDQEGNFNPKAGITRTDATDIVIKAVKYLNTHPVPEQGGASKAITAEQAVELIKKAAGDTKLQVKINAEADVTRESFTYLLIHTLQAEDRLPMLNLVLKEIKDNDQIDIQYQGAIQTALALKIVELDPEGYFHPKNGVTLADATAMVDHVQEFDK</sequence>
<evidence type="ECO:0000259" key="2">
    <source>
        <dbReference type="PROSITE" id="PS51272"/>
    </source>
</evidence>
<keyword evidence="1" id="KW-0732">Signal</keyword>
<gene>
    <name evidence="3" type="ORF">GRF59_02795</name>
</gene>
<feature type="domain" description="SLH" evidence="2">
    <location>
        <begin position="280"/>
        <end position="343"/>
    </location>
</feature>
<evidence type="ECO:0000313" key="3">
    <source>
        <dbReference type="EMBL" id="MWV42545.1"/>
    </source>
</evidence>
<dbReference type="Pfam" id="PF00395">
    <property type="entry name" value="SLH"/>
    <property type="match status" value="4"/>
</dbReference>
<comment type="caution">
    <text evidence="3">The sequence shown here is derived from an EMBL/GenBank/DDBJ whole genome shotgun (WGS) entry which is preliminary data.</text>
</comment>
<evidence type="ECO:0000313" key="4">
    <source>
        <dbReference type="Proteomes" id="UP000460318"/>
    </source>
</evidence>
<dbReference type="EMBL" id="WUBI01000001">
    <property type="protein sequence ID" value="MWV42545.1"/>
    <property type="molecule type" value="Genomic_DNA"/>
</dbReference>
<feature type="domain" description="SLH" evidence="2">
    <location>
        <begin position="157"/>
        <end position="220"/>
    </location>
</feature>
<reference evidence="3 4" key="1">
    <citation type="submission" date="2019-12" db="EMBL/GenBank/DDBJ databases">
        <title>Paenibacillus sp. nov., an endophytic bacterium isolated from the stem of Dendrobium.</title>
        <authorList>
            <person name="Zhao R."/>
        </authorList>
    </citation>
    <scope>NUCLEOTIDE SEQUENCE [LARGE SCALE GENOMIC DNA]</scope>
    <source>
        <strain evidence="3 4">HJL G12</strain>
    </source>
</reference>
<dbReference type="RefSeq" id="WP_160496137.1">
    <property type="nucleotide sequence ID" value="NZ_WUBI01000001.1"/>
</dbReference>
<feature type="domain" description="SLH" evidence="2">
    <location>
        <begin position="405"/>
        <end position="462"/>
    </location>
</feature>
<feature type="chain" id="PRO_5039453573" description="SLH domain-containing protein" evidence="1">
    <location>
        <begin position="27"/>
        <end position="462"/>
    </location>
</feature>
<proteinExistence type="predicted"/>
<feature type="signal peptide" evidence="1">
    <location>
        <begin position="1"/>
        <end position="26"/>
    </location>
</feature>
<keyword evidence="4" id="KW-1185">Reference proteome</keyword>
<name>A0A7X3LFU1_9BACL</name>